<sequence length="383" mass="43803">RRRQVATSTETSEVKRSSRDAPQESSLFYHQDEVVPFVQVEELYEEFKTLITPDGFGDCVKAKTSTISWFGFPNIGQTCYMNSSLQSLLTLENFVKDFHCQKQVWCSAFDAQLIRKFMRIRDARTSTDPYSKMCLLQSFKEEISVKAPEFRRCEQNDAHEFLTSILNQIWALSPLLQDIAAYMGTGYTCPVESNLVFRVENIRTCKSCGTQSRRQEVLTNLSLDLVPGGCVEDMIQEYHKETMLEYKCECGGRTSCQKSYFKTLPKVLILHMKRFCFTSSYKLRKVQDSIKLERELLVSSKEDDACYSLVSVVSHLGNCGEAGHYICDGVHPDDHPDEPSDHWLTFNDAEISGTTGGSVCEQRKQTAYILFYKRQGFRAYALA</sequence>
<keyword evidence="2" id="KW-1185">Reference proteome</keyword>
<proteinExistence type="predicted"/>
<name>A0ACB9XIQ0_CHAAC</name>
<dbReference type="Proteomes" id="UP001057452">
    <property type="component" value="Chromosome 6"/>
</dbReference>
<dbReference type="EMBL" id="CM043790">
    <property type="protein sequence ID" value="KAI4826224.1"/>
    <property type="molecule type" value="Genomic_DNA"/>
</dbReference>
<comment type="caution">
    <text evidence="1">The sequence shown here is derived from an EMBL/GenBank/DDBJ whole genome shotgun (WGS) entry which is preliminary data.</text>
</comment>
<feature type="non-terminal residue" evidence="1">
    <location>
        <position position="1"/>
    </location>
</feature>
<accession>A0ACB9XIQ0</accession>
<gene>
    <name evidence="1" type="ORF">KUCAC02_021865</name>
</gene>
<protein>
    <submittedName>
        <fullName evidence="1">Uncharacterized protein</fullName>
    </submittedName>
</protein>
<organism evidence="1 2">
    <name type="scientific">Chaenocephalus aceratus</name>
    <name type="common">Blackfin icefish</name>
    <name type="synonym">Chaenichthys aceratus</name>
    <dbReference type="NCBI Taxonomy" id="36190"/>
    <lineage>
        <taxon>Eukaryota</taxon>
        <taxon>Metazoa</taxon>
        <taxon>Chordata</taxon>
        <taxon>Craniata</taxon>
        <taxon>Vertebrata</taxon>
        <taxon>Euteleostomi</taxon>
        <taxon>Actinopterygii</taxon>
        <taxon>Neopterygii</taxon>
        <taxon>Teleostei</taxon>
        <taxon>Neoteleostei</taxon>
        <taxon>Acanthomorphata</taxon>
        <taxon>Eupercaria</taxon>
        <taxon>Perciformes</taxon>
        <taxon>Notothenioidei</taxon>
        <taxon>Channichthyidae</taxon>
        <taxon>Chaenocephalus</taxon>
    </lineage>
</organism>
<evidence type="ECO:0000313" key="1">
    <source>
        <dbReference type="EMBL" id="KAI4826224.1"/>
    </source>
</evidence>
<evidence type="ECO:0000313" key="2">
    <source>
        <dbReference type="Proteomes" id="UP001057452"/>
    </source>
</evidence>
<reference evidence="1" key="1">
    <citation type="submission" date="2022-05" db="EMBL/GenBank/DDBJ databases">
        <title>Chromosome-level genome of Chaenocephalus aceratus.</title>
        <authorList>
            <person name="Park H."/>
        </authorList>
    </citation>
    <scope>NUCLEOTIDE SEQUENCE</scope>
    <source>
        <strain evidence="1">KU_202001</strain>
    </source>
</reference>